<keyword evidence="2" id="KW-1133">Transmembrane helix</keyword>
<protein>
    <submittedName>
        <fullName evidence="3">Uncharacterized protein</fullName>
    </submittedName>
</protein>
<feature type="compositionally biased region" description="Low complexity" evidence="1">
    <location>
        <begin position="1"/>
        <end position="16"/>
    </location>
</feature>
<organism evidence="3 4">
    <name type="scientific">Rozella allomycis (strain CSF55)</name>
    <dbReference type="NCBI Taxonomy" id="988480"/>
    <lineage>
        <taxon>Eukaryota</taxon>
        <taxon>Fungi</taxon>
        <taxon>Fungi incertae sedis</taxon>
        <taxon>Cryptomycota</taxon>
        <taxon>Cryptomycota incertae sedis</taxon>
        <taxon>Rozella</taxon>
    </lineage>
</organism>
<feature type="non-terminal residue" evidence="3">
    <location>
        <position position="1"/>
    </location>
</feature>
<evidence type="ECO:0000313" key="4">
    <source>
        <dbReference type="Proteomes" id="UP000281549"/>
    </source>
</evidence>
<reference evidence="4" key="1">
    <citation type="journal article" date="2018" name="Nat. Microbiol.">
        <title>Leveraging single-cell genomics to expand the fungal tree of life.</title>
        <authorList>
            <person name="Ahrendt S.R."/>
            <person name="Quandt C.A."/>
            <person name="Ciobanu D."/>
            <person name="Clum A."/>
            <person name="Salamov A."/>
            <person name="Andreopoulos B."/>
            <person name="Cheng J.F."/>
            <person name="Woyke T."/>
            <person name="Pelin A."/>
            <person name="Henrissat B."/>
            <person name="Reynolds N.K."/>
            <person name="Benny G.L."/>
            <person name="Smith M.E."/>
            <person name="James T.Y."/>
            <person name="Grigoriev I.V."/>
        </authorList>
    </citation>
    <scope>NUCLEOTIDE SEQUENCE [LARGE SCALE GENOMIC DNA]</scope>
    <source>
        <strain evidence="4">CSF55</strain>
    </source>
</reference>
<evidence type="ECO:0000313" key="3">
    <source>
        <dbReference type="EMBL" id="RKP16159.1"/>
    </source>
</evidence>
<sequence length="199" mass="22342">SSSSSSQQQSSSDISSTASEPPPETEQERLLRITKVLDTQLDKQLLRLIVNFFLFLGLTAFLSLCIIALGYIIQWQTSSVIATKYASSSSAVQSSVQRFEFAGYSTWTEFTSNCCCEPNPSDTQNERWKCINPKGASSGFIYKLRQRVQDGLDGYSVRGLCSKTFESTVCTLPYYVDGNTFYRIGMCSDPIESIERYLW</sequence>
<keyword evidence="2" id="KW-0472">Membrane</keyword>
<keyword evidence="2" id="KW-0812">Transmembrane</keyword>
<dbReference type="Proteomes" id="UP000281549">
    <property type="component" value="Unassembled WGS sequence"/>
</dbReference>
<proteinExistence type="predicted"/>
<feature type="transmembrane region" description="Helical" evidence="2">
    <location>
        <begin position="48"/>
        <end position="73"/>
    </location>
</feature>
<gene>
    <name evidence="3" type="ORF">ROZALSC1DRAFT_25602</name>
</gene>
<feature type="region of interest" description="Disordered" evidence="1">
    <location>
        <begin position="1"/>
        <end position="27"/>
    </location>
</feature>
<name>A0A4V1IYY3_ROZAC</name>
<evidence type="ECO:0000256" key="1">
    <source>
        <dbReference type="SAM" id="MobiDB-lite"/>
    </source>
</evidence>
<evidence type="ECO:0000256" key="2">
    <source>
        <dbReference type="SAM" id="Phobius"/>
    </source>
</evidence>
<dbReference type="EMBL" id="ML006901">
    <property type="protein sequence ID" value="RKP16159.1"/>
    <property type="molecule type" value="Genomic_DNA"/>
</dbReference>
<dbReference type="AlphaFoldDB" id="A0A4V1IYY3"/>
<accession>A0A4V1IYY3</accession>